<name>Q38PS7_9MUSC</name>
<feature type="transmembrane region" description="Helical" evidence="1">
    <location>
        <begin position="426"/>
        <end position="447"/>
    </location>
</feature>
<organism evidence="3">
    <name type="scientific">Drosophila paralutea</name>
    <dbReference type="NCBI Taxonomy" id="186284"/>
    <lineage>
        <taxon>Eukaryota</taxon>
        <taxon>Metazoa</taxon>
        <taxon>Ecdysozoa</taxon>
        <taxon>Arthropoda</taxon>
        <taxon>Hexapoda</taxon>
        <taxon>Insecta</taxon>
        <taxon>Pterygota</taxon>
        <taxon>Neoptera</taxon>
        <taxon>Endopterygota</taxon>
        <taxon>Diptera</taxon>
        <taxon>Brachycera</taxon>
        <taxon>Muscomorpha</taxon>
        <taxon>Ephydroidea</taxon>
        <taxon>Drosophilidae</taxon>
        <taxon>Drosophila</taxon>
        <taxon>Sophophora</taxon>
    </lineage>
</organism>
<keyword evidence="1" id="KW-0812">Transmembrane</keyword>
<keyword evidence="2" id="KW-0732">Signal</keyword>
<dbReference type="EMBL" id="DQ185599">
    <property type="protein sequence ID" value="ABA86943.1"/>
    <property type="molecule type" value="Genomic_DNA"/>
</dbReference>
<feature type="signal peptide" evidence="2">
    <location>
        <begin position="1"/>
        <end position="17"/>
    </location>
</feature>
<evidence type="ECO:0000256" key="1">
    <source>
        <dbReference type="SAM" id="Phobius"/>
    </source>
</evidence>
<keyword evidence="1" id="KW-1133">Transmembrane helix</keyword>
<dbReference type="InterPro" id="IPR022048">
    <property type="entry name" value="Envelope_fusion-like"/>
</dbReference>
<accession>Q38PS7</accession>
<evidence type="ECO:0000256" key="2">
    <source>
        <dbReference type="SAM" id="SignalP"/>
    </source>
</evidence>
<evidence type="ECO:0000313" key="3">
    <source>
        <dbReference type="EMBL" id="ABA86943.1"/>
    </source>
</evidence>
<proteinExistence type="predicted"/>
<reference evidence="3" key="1">
    <citation type="journal article" date="2005" name="PLoS Genet.">
        <title>Positive Selection of Iris, a Retroviral Envelope-Derived Host Gene in Drosophila melanogaster.</title>
        <authorList>
            <person name="Malik H.S."/>
            <person name="Henikoff S."/>
        </authorList>
    </citation>
    <scope>NUCLEOTIDE SEQUENCE</scope>
</reference>
<sequence length="467" mass="53167">MCFFLFLILCNLSSLHSTENPIFGRSENLISFTKFNNNLGTFIEPKGQVVIQTGDLVIRFLINVQSLETDYKYLQDFCHEYYQSQCPKPFNPDLTEFRDTIKTLDTVEVDVKQLSSHPYQPVKDILNNMLKNIEASKSFLFTWNIARVATDLERQKDLLLDEVACARNNTMCPSYVTIQAIKKLPIDRNYTIFDFIRSASVKVGKFDRNILFEYTMPSTADIKYNLFHLTPIPKVHPNGTIEILDIESPYVGIYDKSKMYFNLQNLDDCLKLNGNTIICDPDEIFHFNLARDLPCAVAAIRNQTSKTCTSHLIMRNSIRTPLLAPNSWVATLTKELSLQAVCSEDKQDLKINGTGILRIRSDCRVHGTSVNLQGSLRQWTLSNQSYASLQTPNESLEEDDISASINELRNAIIKLTAEKEKPETIVFPYIIGAVGIIIILLGAACYYRNQRPRIPVPRLVVKLNEIS</sequence>
<feature type="chain" id="PRO_5004222118" evidence="2">
    <location>
        <begin position="18"/>
        <end position="467"/>
    </location>
</feature>
<dbReference type="Pfam" id="PF12259">
    <property type="entry name" value="Baculo_F"/>
    <property type="match status" value="1"/>
</dbReference>
<dbReference type="AlphaFoldDB" id="Q38PS7"/>
<keyword evidence="1" id="KW-0472">Membrane</keyword>
<protein>
    <submittedName>
        <fullName evidence="3">Iris-B</fullName>
    </submittedName>
</protein>